<comment type="similarity">
    <text evidence="1">Belongs to the LysR transcriptional regulatory family.</text>
</comment>
<evidence type="ECO:0000313" key="7">
    <source>
        <dbReference type="Proteomes" id="UP000585665"/>
    </source>
</evidence>
<gene>
    <name evidence="6" type="ORF">HUK82_05600</name>
</gene>
<dbReference type="EMBL" id="JABXXR010000025">
    <property type="protein sequence ID" value="NVN40038.1"/>
    <property type="molecule type" value="Genomic_DNA"/>
</dbReference>
<comment type="caution">
    <text evidence="6">The sequence shown here is derived from an EMBL/GenBank/DDBJ whole genome shotgun (WGS) entry which is preliminary data.</text>
</comment>
<dbReference type="PRINTS" id="PR00039">
    <property type="entry name" value="HTHLYSR"/>
</dbReference>
<dbReference type="AlphaFoldDB" id="A0A850P800"/>
<evidence type="ECO:0000256" key="1">
    <source>
        <dbReference type="ARBA" id="ARBA00009437"/>
    </source>
</evidence>
<evidence type="ECO:0000256" key="3">
    <source>
        <dbReference type="ARBA" id="ARBA00023125"/>
    </source>
</evidence>
<dbReference type="InterPro" id="IPR036390">
    <property type="entry name" value="WH_DNA-bd_sf"/>
</dbReference>
<proteinExistence type="inferred from homology"/>
<dbReference type="PROSITE" id="PS50931">
    <property type="entry name" value="HTH_LYSR"/>
    <property type="match status" value="1"/>
</dbReference>
<dbReference type="InterPro" id="IPR000847">
    <property type="entry name" value="LysR_HTH_N"/>
</dbReference>
<evidence type="ECO:0000256" key="4">
    <source>
        <dbReference type="ARBA" id="ARBA00023163"/>
    </source>
</evidence>
<dbReference type="SUPFAM" id="SSF46785">
    <property type="entry name" value="Winged helix' DNA-binding domain"/>
    <property type="match status" value="1"/>
</dbReference>
<dbReference type="GO" id="GO:0003677">
    <property type="term" value="F:DNA binding"/>
    <property type="evidence" value="ECO:0007669"/>
    <property type="project" value="UniProtKB-KW"/>
</dbReference>
<dbReference type="Gene3D" id="3.40.190.10">
    <property type="entry name" value="Periplasmic binding protein-like II"/>
    <property type="match status" value="2"/>
</dbReference>
<dbReference type="InterPro" id="IPR005119">
    <property type="entry name" value="LysR_subst-bd"/>
</dbReference>
<keyword evidence="3" id="KW-0238">DNA-binding</keyword>
<keyword evidence="7" id="KW-1185">Reference proteome</keyword>
<dbReference type="Pfam" id="PF03466">
    <property type="entry name" value="LysR_substrate"/>
    <property type="match status" value="1"/>
</dbReference>
<dbReference type="Proteomes" id="UP000585665">
    <property type="component" value="Unassembled WGS sequence"/>
</dbReference>
<dbReference type="SUPFAM" id="SSF53850">
    <property type="entry name" value="Periplasmic binding protein-like II"/>
    <property type="match status" value="1"/>
</dbReference>
<dbReference type="GO" id="GO:0003700">
    <property type="term" value="F:DNA-binding transcription factor activity"/>
    <property type="evidence" value="ECO:0007669"/>
    <property type="project" value="InterPro"/>
</dbReference>
<feature type="domain" description="HTH lysR-type" evidence="5">
    <location>
        <begin position="1"/>
        <end position="58"/>
    </location>
</feature>
<dbReference type="InterPro" id="IPR037410">
    <property type="entry name" value="BudR_PBP2"/>
</dbReference>
<dbReference type="Gene3D" id="1.10.10.10">
    <property type="entry name" value="Winged helix-like DNA-binding domain superfamily/Winged helix DNA-binding domain"/>
    <property type="match status" value="1"/>
</dbReference>
<dbReference type="RefSeq" id="WP_176613014.1">
    <property type="nucleotide sequence ID" value="NZ_JABXXR010000025.1"/>
</dbReference>
<dbReference type="FunFam" id="1.10.10.10:FF:000001">
    <property type="entry name" value="LysR family transcriptional regulator"/>
    <property type="match status" value="1"/>
</dbReference>
<evidence type="ECO:0000259" key="5">
    <source>
        <dbReference type="PROSITE" id="PS50931"/>
    </source>
</evidence>
<sequence>MELRHLRYFVAVADHGGFTRAAAALHMEQPPLSQQIRLLERELGVVLFERLSRGARLTEAGEGLIDAARAMLRQDEAFHERATGLARGEHGRLRVGLAGAVSLLPLVPQAVRLFREAWPGVVITLEESNTPALSDALREHRIDIAIIRPPLTDPTLQVTPLLDEPTVLALPSGHPASNDGAVDLARIAGEPFIIFDRQLGPGFFDAQLAACQAAGFTPNFGQVAPQIASAIPLVAAGLGVAIVPDCLRQLHAGGVTYHAIKGPAPTASLAIAARPETRGLPVVRFGELLKTLTRDESVTQQ</sequence>
<organism evidence="6 7">
    <name type="scientific">Ameyamaea chiangmaiensis</name>
    <dbReference type="NCBI Taxonomy" id="442969"/>
    <lineage>
        <taxon>Bacteria</taxon>
        <taxon>Pseudomonadati</taxon>
        <taxon>Pseudomonadota</taxon>
        <taxon>Alphaproteobacteria</taxon>
        <taxon>Acetobacterales</taxon>
        <taxon>Acetobacteraceae</taxon>
        <taxon>Ameyamaea</taxon>
    </lineage>
</organism>
<dbReference type="GO" id="GO:0032993">
    <property type="term" value="C:protein-DNA complex"/>
    <property type="evidence" value="ECO:0007669"/>
    <property type="project" value="TreeGrafter"/>
</dbReference>
<dbReference type="CDD" id="cd08451">
    <property type="entry name" value="PBP2_BudR"/>
    <property type="match status" value="1"/>
</dbReference>
<dbReference type="InterPro" id="IPR036388">
    <property type="entry name" value="WH-like_DNA-bd_sf"/>
</dbReference>
<dbReference type="PANTHER" id="PTHR30346">
    <property type="entry name" value="TRANSCRIPTIONAL DUAL REGULATOR HCAR-RELATED"/>
    <property type="match status" value="1"/>
</dbReference>
<name>A0A850P800_9PROT</name>
<evidence type="ECO:0000256" key="2">
    <source>
        <dbReference type="ARBA" id="ARBA00023015"/>
    </source>
</evidence>
<keyword evidence="4" id="KW-0804">Transcription</keyword>
<accession>A0A850P800</accession>
<protein>
    <submittedName>
        <fullName evidence="6">LysR family transcriptional regulator</fullName>
    </submittedName>
</protein>
<dbReference type="PANTHER" id="PTHR30346:SF30">
    <property type="entry name" value="SMALL NEUTRAL PROTEASE REGULATORY PROTEIN"/>
    <property type="match status" value="1"/>
</dbReference>
<dbReference type="Pfam" id="PF00126">
    <property type="entry name" value="HTH_1"/>
    <property type="match status" value="1"/>
</dbReference>
<reference evidence="6 7" key="1">
    <citation type="submission" date="2020-06" db="EMBL/GenBank/DDBJ databases">
        <title>Description of novel acetic acid bacteria.</title>
        <authorList>
            <person name="Sombolestani A."/>
        </authorList>
    </citation>
    <scope>NUCLEOTIDE SEQUENCE [LARGE SCALE GENOMIC DNA]</scope>
    <source>
        <strain evidence="6 7">LMG 27010</strain>
    </source>
</reference>
<evidence type="ECO:0000313" key="6">
    <source>
        <dbReference type="EMBL" id="NVN40038.1"/>
    </source>
</evidence>
<keyword evidence="2" id="KW-0805">Transcription regulation</keyword>